<dbReference type="GO" id="GO:0016020">
    <property type="term" value="C:membrane"/>
    <property type="evidence" value="ECO:0007669"/>
    <property type="project" value="UniProtKB-SubCell"/>
</dbReference>
<evidence type="ECO:0000313" key="7">
    <source>
        <dbReference type="EMBL" id="OAP85991.1"/>
    </source>
</evidence>
<organism evidence="7 8">
    <name type="scientific">Peptidiphaga gingivicola</name>
    <dbReference type="NCBI Taxonomy" id="2741497"/>
    <lineage>
        <taxon>Bacteria</taxon>
        <taxon>Bacillati</taxon>
        <taxon>Actinomycetota</taxon>
        <taxon>Actinomycetes</taxon>
        <taxon>Actinomycetales</taxon>
        <taxon>Actinomycetaceae</taxon>
        <taxon>Peptidiphaga</taxon>
    </lineage>
</organism>
<comment type="subcellular location">
    <subcellularLocation>
        <location evidence="1">Membrane</location>
        <topology evidence="1">Multi-pass membrane protein</topology>
    </subcellularLocation>
</comment>
<dbReference type="STRING" id="1823756.A4H34_02075"/>
<dbReference type="EMBL" id="LVZK01000001">
    <property type="protein sequence ID" value="OAP85991.1"/>
    <property type="molecule type" value="Genomic_DNA"/>
</dbReference>
<dbReference type="GO" id="GO:0140359">
    <property type="term" value="F:ABC-type transporter activity"/>
    <property type="evidence" value="ECO:0007669"/>
    <property type="project" value="InterPro"/>
</dbReference>
<feature type="transmembrane region" description="Helical" evidence="5">
    <location>
        <begin position="105"/>
        <end position="127"/>
    </location>
</feature>
<evidence type="ECO:0000256" key="5">
    <source>
        <dbReference type="SAM" id="Phobius"/>
    </source>
</evidence>
<feature type="domain" description="ABC-2 type transporter transmembrane" evidence="6">
    <location>
        <begin position="20"/>
        <end position="211"/>
    </location>
</feature>
<keyword evidence="3 5" id="KW-1133">Transmembrane helix</keyword>
<dbReference type="Pfam" id="PF12698">
    <property type="entry name" value="ABC2_membrane_3"/>
    <property type="match status" value="1"/>
</dbReference>
<reference evidence="7 8" key="1">
    <citation type="submission" date="2016-04" db="EMBL/GenBank/DDBJ databases">
        <title>Peptidophaga gingivicola gen. nov., sp. nov., isolated from human subgingival plaque.</title>
        <authorList>
            <person name="Beall C.J."/>
            <person name="Mokrzan E.M."/>
            <person name="Griffen A.L."/>
            <person name="Leys E.J."/>
        </authorList>
    </citation>
    <scope>NUCLEOTIDE SEQUENCE [LARGE SCALE GENOMIC DNA]</scope>
    <source>
        <strain evidence="7 8">BA112</strain>
    </source>
</reference>
<dbReference type="PANTHER" id="PTHR43229">
    <property type="entry name" value="NODULATION PROTEIN J"/>
    <property type="match status" value="1"/>
</dbReference>
<dbReference type="Proteomes" id="UP000078368">
    <property type="component" value="Unassembled WGS sequence"/>
</dbReference>
<name>A0A179B4G2_9ACTO</name>
<dbReference type="AlphaFoldDB" id="A0A179B4G2"/>
<evidence type="ECO:0000256" key="3">
    <source>
        <dbReference type="ARBA" id="ARBA00022989"/>
    </source>
</evidence>
<evidence type="ECO:0000313" key="8">
    <source>
        <dbReference type="Proteomes" id="UP000078368"/>
    </source>
</evidence>
<dbReference type="InterPro" id="IPR013525">
    <property type="entry name" value="ABC2_TM"/>
</dbReference>
<feature type="transmembrane region" description="Helical" evidence="5">
    <location>
        <begin position="197"/>
        <end position="217"/>
    </location>
</feature>
<keyword evidence="4 5" id="KW-0472">Membrane</keyword>
<evidence type="ECO:0000256" key="2">
    <source>
        <dbReference type="ARBA" id="ARBA00022692"/>
    </source>
</evidence>
<evidence type="ECO:0000256" key="1">
    <source>
        <dbReference type="ARBA" id="ARBA00004141"/>
    </source>
</evidence>
<feature type="transmembrane region" description="Helical" evidence="5">
    <location>
        <begin position="134"/>
        <end position="156"/>
    </location>
</feature>
<feature type="transmembrane region" description="Helical" evidence="5">
    <location>
        <begin position="23"/>
        <end position="46"/>
    </location>
</feature>
<accession>A0A179B4G2</accession>
<dbReference type="PANTHER" id="PTHR43229:SF6">
    <property type="entry name" value="ABC-TYPE MULTIDRUG TRANSPORT SYSTEM, PERMEASE COMPONENT"/>
    <property type="match status" value="1"/>
</dbReference>
<evidence type="ECO:0000256" key="4">
    <source>
        <dbReference type="ARBA" id="ARBA00023136"/>
    </source>
</evidence>
<gene>
    <name evidence="7" type="ORF">A4H34_02075</name>
</gene>
<proteinExistence type="predicted"/>
<evidence type="ECO:0000259" key="6">
    <source>
        <dbReference type="Pfam" id="PF12698"/>
    </source>
</evidence>
<keyword evidence="2 5" id="KW-0812">Transmembrane</keyword>
<protein>
    <recommendedName>
        <fullName evidence="6">ABC-2 type transporter transmembrane domain-containing protein</fullName>
    </recommendedName>
</protein>
<sequence>MFLLFLALNEWNGLDSELVPNSAFALVSALGSIGLLGAAEIMGEMFREHNDGSFLRMRILPRGTESWMFGKVLSFSVVNGFILVVVMSVGLLLFPDLRPASLADFLVLAASLVLSLVVLFPIGVALGSLVHSTLSLLVCLCLLCMLFFGAGTVSPISVFPKPLQWVTASTPIYWGAHAARSAVLPPELGSVEISGSFQPLIAFVVLTAWAVAGYIAAPRILRRSIRRETMGSVAAAREKIVSRGYA</sequence>
<feature type="transmembrane region" description="Helical" evidence="5">
    <location>
        <begin position="67"/>
        <end position="93"/>
    </location>
</feature>
<comment type="caution">
    <text evidence="7">The sequence shown here is derived from an EMBL/GenBank/DDBJ whole genome shotgun (WGS) entry which is preliminary data.</text>
</comment>
<keyword evidence="8" id="KW-1185">Reference proteome</keyword>
<dbReference type="InterPro" id="IPR051784">
    <property type="entry name" value="Nod_factor_ABC_transporter"/>
</dbReference>